<keyword evidence="2" id="KW-1185">Reference proteome</keyword>
<sequence>MLQIKYTGFEMKLRVEARIREEGTDVVVTANGISEITNVASKLIFVKVDSHFRRGIPFFGQVLLVDGKGVPIPNKLIFISANEANYHFNTTTNEQGLVQFSINTTNILANNLFVTVSSEHPSFCFPYSWVAEVHQHAQHTASHVFSLSGSYVDLESVAGPLRCGHTQTIRAHYMLKRQAVGELSEFGFHYLVRMKPWNTMAACQ</sequence>
<dbReference type="GeneID" id="116547504"/>
<dbReference type="AlphaFoldDB" id="A0A6J3HHA2"/>
<dbReference type="InterPro" id="IPR013783">
    <property type="entry name" value="Ig-like_fold"/>
</dbReference>
<dbReference type="InterPro" id="IPR040839">
    <property type="entry name" value="MG4"/>
</dbReference>
<gene>
    <name evidence="3" type="primary">LOC116547504</name>
</gene>
<organism evidence="2 3">
    <name type="scientific">Sapajus apella</name>
    <name type="common">Brown-capped capuchin</name>
    <name type="synonym">Cebus apella</name>
    <dbReference type="NCBI Taxonomy" id="9515"/>
    <lineage>
        <taxon>Eukaryota</taxon>
        <taxon>Metazoa</taxon>
        <taxon>Chordata</taxon>
        <taxon>Craniata</taxon>
        <taxon>Vertebrata</taxon>
        <taxon>Euteleostomi</taxon>
        <taxon>Mammalia</taxon>
        <taxon>Eutheria</taxon>
        <taxon>Euarchontoglires</taxon>
        <taxon>Primates</taxon>
        <taxon>Haplorrhini</taxon>
        <taxon>Platyrrhini</taxon>
        <taxon>Cebidae</taxon>
        <taxon>Cebinae</taxon>
        <taxon>Sapajus</taxon>
    </lineage>
</organism>
<dbReference type="Proteomes" id="UP000504640">
    <property type="component" value="Unplaced"/>
</dbReference>
<evidence type="ECO:0000259" key="1">
    <source>
        <dbReference type="Pfam" id="PF17789"/>
    </source>
</evidence>
<feature type="domain" description="Macroglobulin" evidence="1">
    <location>
        <begin position="43"/>
        <end position="137"/>
    </location>
</feature>
<dbReference type="PANTHER" id="PTHR11412:SF92">
    <property type="entry name" value="PREGNANCY ZONE PROTEIN"/>
    <property type="match status" value="1"/>
</dbReference>
<name>A0A6J3HHA2_SAPAP</name>
<evidence type="ECO:0000313" key="3">
    <source>
        <dbReference type="RefSeq" id="XP_032129337.1"/>
    </source>
</evidence>
<accession>A0A6J3HHA2</accession>
<dbReference type="Pfam" id="PF17789">
    <property type="entry name" value="MG4"/>
    <property type="match status" value="1"/>
</dbReference>
<dbReference type="GO" id="GO:0004866">
    <property type="term" value="F:endopeptidase inhibitor activity"/>
    <property type="evidence" value="ECO:0007669"/>
    <property type="project" value="TreeGrafter"/>
</dbReference>
<dbReference type="RefSeq" id="XP_032129337.1">
    <property type="nucleotide sequence ID" value="XM_032273446.1"/>
</dbReference>
<dbReference type="FunFam" id="2.60.40.10:FF:000952">
    <property type="entry name" value="PZP, alpha-2-macroglobulin like"/>
    <property type="match status" value="1"/>
</dbReference>
<protein>
    <submittedName>
        <fullName evidence="3">Pregnancy zone protein-like</fullName>
    </submittedName>
</protein>
<dbReference type="PANTHER" id="PTHR11412">
    <property type="entry name" value="MACROGLOBULIN / COMPLEMENT"/>
    <property type="match status" value="1"/>
</dbReference>
<evidence type="ECO:0000313" key="2">
    <source>
        <dbReference type="Proteomes" id="UP000504640"/>
    </source>
</evidence>
<dbReference type="GO" id="GO:0005615">
    <property type="term" value="C:extracellular space"/>
    <property type="evidence" value="ECO:0007669"/>
    <property type="project" value="TreeGrafter"/>
</dbReference>
<dbReference type="Gene3D" id="2.60.40.10">
    <property type="entry name" value="Immunoglobulins"/>
    <property type="match status" value="1"/>
</dbReference>
<proteinExistence type="predicted"/>
<dbReference type="GO" id="GO:0002020">
    <property type="term" value="F:protease binding"/>
    <property type="evidence" value="ECO:0007669"/>
    <property type="project" value="TreeGrafter"/>
</dbReference>
<dbReference type="InterPro" id="IPR050473">
    <property type="entry name" value="A2M/Complement_sys"/>
</dbReference>
<reference evidence="3" key="1">
    <citation type="submission" date="2025-08" db="UniProtKB">
        <authorList>
            <consortium name="RefSeq"/>
        </authorList>
    </citation>
    <scope>IDENTIFICATION</scope>
    <source>
        <tissue evidence="3">Blood</tissue>
    </source>
</reference>